<dbReference type="Pfam" id="PF07995">
    <property type="entry name" value="GSDH"/>
    <property type="match status" value="1"/>
</dbReference>
<gene>
    <name evidence="3" type="ORF">PM02_18360</name>
</gene>
<feature type="domain" description="Glucose/Sorbosone dehydrogenase" evidence="2">
    <location>
        <begin position="39"/>
        <end position="360"/>
    </location>
</feature>
<organism evidence="3 4">
    <name type="scientific">Sulfitobacter mediterraneus</name>
    <dbReference type="NCBI Taxonomy" id="83219"/>
    <lineage>
        <taxon>Bacteria</taxon>
        <taxon>Pseudomonadati</taxon>
        <taxon>Pseudomonadota</taxon>
        <taxon>Alphaproteobacteria</taxon>
        <taxon>Rhodobacterales</taxon>
        <taxon>Roseobacteraceae</taxon>
        <taxon>Sulfitobacter</taxon>
    </lineage>
</organism>
<dbReference type="EMBL" id="JEMU01000023">
    <property type="protein sequence ID" value="KAJ01612.1"/>
    <property type="molecule type" value="Genomic_DNA"/>
</dbReference>
<reference evidence="3 4" key="1">
    <citation type="journal article" date="2014" name="Genome Announc.">
        <title>Draft Genome Sequences of Two Isolates of the Roseobacter Group, Sulfitobacter sp. Strains 3SOLIMAR09 and 1FIGIMAR09, from Harbors of Mallorca Island (Mediterranean Sea).</title>
        <authorList>
            <person name="Mas-Llado M."/>
            <person name="Pina-Villalonga J.M."/>
            <person name="Brunet-Galmes I."/>
            <person name="Nogales B."/>
            <person name="Bosch R."/>
        </authorList>
    </citation>
    <scope>NUCLEOTIDE SEQUENCE [LARGE SCALE GENOMIC DNA]</scope>
    <source>
        <strain evidence="3 4">1FIGIMAR09</strain>
    </source>
</reference>
<evidence type="ECO:0000313" key="4">
    <source>
        <dbReference type="Proteomes" id="UP000027337"/>
    </source>
</evidence>
<evidence type="ECO:0000259" key="2">
    <source>
        <dbReference type="Pfam" id="PF07995"/>
    </source>
</evidence>
<comment type="caution">
    <text evidence="3">The sequence shown here is derived from an EMBL/GenBank/DDBJ whole genome shotgun (WGS) entry which is preliminary data.</text>
</comment>
<name>A0A061SL74_9RHOB</name>
<accession>A0A061SL74</accession>
<dbReference type="eggNOG" id="COG2133">
    <property type="taxonomic scope" value="Bacteria"/>
</dbReference>
<sequence>MVALKGFFTKLLCAGWLILAQTAAYGQVSYQIEPVLDGLDTPWAVAPMPGGGVLVTLRGGALNYYDGERRISVTGVPKVAVRGQGGLLDITLARDFATSRRLYLTYAKPQGLRGSGTAVASAQLSADGTRLEKVKELFAMKKGSRGGRHFGSRVVEAPDGSLFLTIGDRGDRPSAQDLTRHNGSVIRIAADGSVPEDNPFVGQGDALPEIWSYGHRNPQGAALDLRGNLWVAEHGARGGDEVNFVRGGANYGWPVISYGRHYSGAKIGEGTAKAGMEQPAYYWDPSIAPSGLMIYSGAQFPAWRGHFFVGSLKFGHIAVLAGDPLKEVAQIKTDETLRVRDIVEGPDGAIWFISVGQGSVYRIVPKN</sequence>
<dbReference type="AlphaFoldDB" id="A0A061SL74"/>
<dbReference type="PANTHER" id="PTHR19328">
    <property type="entry name" value="HEDGEHOG-INTERACTING PROTEIN"/>
    <property type="match status" value="1"/>
</dbReference>
<dbReference type="RefSeq" id="WP_037911291.1">
    <property type="nucleotide sequence ID" value="NZ_JEMU01000023.1"/>
</dbReference>
<dbReference type="SUPFAM" id="SSF50952">
    <property type="entry name" value="Soluble quinoprotein glucose dehydrogenase"/>
    <property type="match status" value="1"/>
</dbReference>
<dbReference type="Proteomes" id="UP000027337">
    <property type="component" value="Unassembled WGS sequence"/>
</dbReference>
<dbReference type="InterPro" id="IPR012938">
    <property type="entry name" value="Glc/Sorbosone_DH"/>
</dbReference>
<protein>
    <recommendedName>
        <fullName evidence="2">Glucose/Sorbosone dehydrogenase domain-containing protein</fullName>
    </recommendedName>
</protein>
<dbReference type="InterPro" id="IPR011042">
    <property type="entry name" value="6-blade_b-propeller_TolB-like"/>
</dbReference>
<dbReference type="Gene3D" id="2.120.10.30">
    <property type="entry name" value="TolB, C-terminal domain"/>
    <property type="match status" value="1"/>
</dbReference>
<feature type="chain" id="PRO_5001611279" description="Glucose/Sorbosone dehydrogenase domain-containing protein" evidence="1">
    <location>
        <begin position="27"/>
        <end position="367"/>
    </location>
</feature>
<dbReference type="PANTHER" id="PTHR19328:SF75">
    <property type="entry name" value="ALDOSE SUGAR DEHYDROGENASE YLII"/>
    <property type="match status" value="1"/>
</dbReference>
<keyword evidence="1" id="KW-0732">Signal</keyword>
<keyword evidence="4" id="KW-1185">Reference proteome</keyword>
<dbReference type="InterPro" id="IPR011041">
    <property type="entry name" value="Quinoprot_gluc/sorb_DH_b-prop"/>
</dbReference>
<evidence type="ECO:0000313" key="3">
    <source>
        <dbReference type="EMBL" id="KAJ01612.1"/>
    </source>
</evidence>
<feature type="signal peptide" evidence="1">
    <location>
        <begin position="1"/>
        <end position="26"/>
    </location>
</feature>
<dbReference type="STRING" id="83219.PM02_18360"/>
<proteinExistence type="predicted"/>
<evidence type="ECO:0000256" key="1">
    <source>
        <dbReference type="SAM" id="SignalP"/>
    </source>
</evidence>